<dbReference type="AlphaFoldDB" id="A0A4Y9Z3F4"/>
<organism evidence="2 3">
    <name type="scientific">Rhodofomes roseus</name>
    <dbReference type="NCBI Taxonomy" id="34475"/>
    <lineage>
        <taxon>Eukaryota</taxon>
        <taxon>Fungi</taxon>
        <taxon>Dikarya</taxon>
        <taxon>Basidiomycota</taxon>
        <taxon>Agaricomycotina</taxon>
        <taxon>Agaricomycetes</taxon>
        <taxon>Polyporales</taxon>
        <taxon>Rhodofomes</taxon>
    </lineage>
</organism>
<evidence type="ECO:0000313" key="3">
    <source>
        <dbReference type="Proteomes" id="UP000298390"/>
    </source>
</evidence>
<comment type="caution">
    <text evidence="2">The sequence shown here is derived from an EMBL/GenBank/DDBJ whole genome shotgun (WGS) entry which is preliminary data.</text>
</comment>
<sequence length="470" mass="50649">MAGSSSKHLKRKARAISPASDADNTDSLVEEIIAKHPKPDLKRPRFSAKTENRKASLKAARLETNAGLKSKGKGVAGRERSPGNKSAKATSSQKVWSKSSSVHFLLVLFNCQASAGSTMASGKFRVARIVLLPYGLTDTGKLRVTRVPAEDSLPVLREHKLVASATPEGSDLYIESGMSRADIDALLRGLFSRYFDWVASQGEDSEPTYLWRVVSKRMRSLEVAFPGDEPIPYQDLCVAVHNHKNTWVHREWCFVTTKPVPTEVWKLWGTPDEGGPTTSSSRGKARAGRGKWQSPAVDDDVDISSIVYSSDSDSGDLDGGMVAKGVGDSDHDSAIEAETQSQGDTDVSEWEPDDKQPPTRPKSAKLRRALDTINSSFSSIHLGEGPSNLSAAGTSASSTNANTAGSTATNPIAVFGSSSEDLRAASFNVEVEPPFTQSQSGSSRLTRSMTRPPTPVFVTRDDIADDPWAE</sequence>
<evidence type="ECO:0000313" key="2">
    <source>
        <dbReference type="EMBL" id="TFY69092.1"/>
    </source>
</evidence>
<feature type="compositionally biased region" description="Low complexity" evidence="1">
    <location>
        <begin position="303"/>
        <end position="312"/>
    </location>
</feature>
<feature type="region of interest" description="Disordered" evidence="1">
    <location>
        <begin position="388"/>
        <end position="409"/>
    </location>
</feature>
<proteinExistence type="predicted"/>
<dbReference type="Proteomes" id="UP000298390">
    <property type="component" value="Unassembled WGS sequence"/>
</dbReference>
<dbReference type="EMBL" id="SEKV01000016">
    <property type="protein sequence ID" value="TFY69092.1"/>
    <property type="molecule type" value="Genomic_DNA"/>
</dbReference>
<feature type="region of interest" description="Disordered" evidence="1">
    <location>
        <begin position="1"/>
        <end position="92"/>
    </location>
</feature>
<name>A0A4Y9Z3F4_9APHY</name>
<feature type="region of interest" description="Disordered" evidence="1">
    <location>
        <begin position="433"/>
        <end position="470"/>
    </location>
</feature>
<gene>
    <name evidence="2" type="ORF">EVJ58_g595</name>
</gene>
<feature type="compositionally biased region" description="Polar residues" evidence="1">
    <location>
        <begin position="435"/>
        <end position="451"/>
    </location>
</feature>
<accession>A0A4Y9Z3F4</accession>
<feature type="compositionally biased region" description="Basic and acidic residues" evidence="1">
    <location>
        <begin position="32"/>
        <end position="54"/>
    </location>
</feature>
<protein>
    <submittedName>
        <fullName evidence="2">Uncharacterized protein</fullName>
    </submittedName>
</protein>
<evidence type="ECO:0000256" key="1">
    <source>
        <dbReference type="SAM" id="MobiDB-lite"/>
    </source>
</evidence>
<reference evidence="2 3" key="1">
    <citation type="submission" date="2019-01" db="EMBL/GenBank/DDBJ databases">
        <title>Genome sequencing of the rare red list fungi Fomitopsis rosea.</title>
        <authorList>
            <person name="Buettner E."/>
            <person name="Kellner H."/>
        </authorList>
    </citation>
    <scope>NUCLEOTIDE SEQUENCE [LARGE SCALE GENOMIC DNA]</scope>
    <source>
        <strain evidence="2 3">DSM 105464</strain>
    </source>
</reference>
<feature type="region of interest" description="Disordered" evidence="1">
    <location>
        <begin position="266"/>
        <end position="365"/>
    </location>
</feature>